<dbReference type="OrthoDB" id="674656at2759"/>
<keyword evidence="4" id="KW-1185">Reference proteome</keyword>
<dbReference type="FunCoup" id="A0A1U7ZAU4">
    <property type="interactions" value="1154"/>
</dbReference>
<dbReference type="InParanoid" id="A0A1U7ZAU4"/>
<dbReference type="AlphaFoldDB" id="A0A1U7ZAU4"/>
<dbReference type="eggNOG" id="ENOG502QQXC">
    <property type="taxonomic scope" value="Eukaryota"/>
</dbReference>
<dbReference type="InterPro" id="IPR006868">
    <property type="entry name" value="DUF630"/>
</dbReference>
<feature type="region of interest" description="Disordered" evidence="1">
    <location>
        <begin position="59"/>
        <end position="176"/>
    </location>
</feature>
<evidence type="ECO:0000313" key="4">
    <source>
        <dbReference type="Proteomes" id="UP000189703"/>
    </source>
</evidence>
<name>A0A1U7ZAU4_NELNU</name>
<feature type="region of interest" description="Disordered" evidence="1">
    <location>
        <begin position="188"/>
        <end position="228"/>
    </location>
</feature>
<feature type="compositionally biased region" description="Acidic residues" evidence="1">
    <location>
        <begin position="113"/>
        <end position="125"/>
    </location>
</feature>
<organism evidence="4 5">
    <name type="scientific">Nelumbo nucifera</name>
    <name type="common">Sacred lotus</name>
    <dbReference type="NCBI Taxonomy" id="4432"/>
    <lineage>
        <taxon>Eukaryota</taxon>
        <taxon>Viridiplantae</taxon>
        <taxon>Streptophyta</taxon>
        <taxon>Embryophyta</taxon>
        <taxon>Tracheophyta</taxon>
        <taxon>Spermatophyta</taxon>
        <taxon>Magnoliopsida</taxon>
        <taxon>Proteales</taxon>
        <taxon>Nelumbonaceae</taxon>
        <taxon>Nelumbo</taxon>
    </lineage>
</organism>
<feature type="region of interest" description="Disordered" evidence="1">
    <location>
        <begin position="612"/>
        <end position="635"/>
    </location>
</feature>
<feature type="domain" description="DUF632" evidence="2">
    <location>
        <begin position="272"/>
        <end position="576"/>
    </location>
</feature>
<dbReference type="Pfam" id="PF04782">
    <property type="entry name" value="DUF632"/>
    <property type="match status" value="1"/>
</dbReference>
<dbReference type="RefSeq" id="XP_010249762.1">
    <property type="nucleotide sequence ID" value="XM_010251460.2"/>
</dbReference>
<evidence type="ECO:0000259" key="3">
    <source>
        <dbReference type="Pfam" id="PF04783"/>
    </source>
</evidence>
<dbReference type="OMA" id="MANMWAT"/>
<evidence type="ECO:0000256" key="1">
    <source>
        <dbReference type="SAM" id="MobiDB-lite"/>
    </source>
</evidence>
<dbReference type="GeneID" id="104592230"/>
<gene>
    <name evidence="5" type="primary">LOC104592230</name>
</gene>
<reference evidence="5" key="1">
    <citation type="submission" date="2025-08" db="UniProtKB">
        <authorList>
            <consortium name="RefSeq"/>
        </authorList>
    </citation>
    <scope>IDENTIFICATION</scope>
</reference>
<sequence>MGCTQSKIESEEAVVRCKERKRFMREAVSTRGAFAAAHVNYYMSLKSTGGALSEYAQYEAQDHRSSQPLTQHPIETLPPPPPLPNFPPPPLQRAVTMPEFSIPRVDPRPTDTIQEEDEADMEDESNLIRRGSRGAARTAETADPPRLPSPPPPPPPTSTPPLDNPVPPPPEHSDTTWDYFFSAHTLRPSLSEAEEIKPENKEDDGEEHDSESNFKENFVADGDVGNKVEPRMQEKVDDPPVKLMKKPKQVVHLHSPSMEAKRIGKVPNANFSQILSDIDDHFLKASESAQEVSKMLEANRLHYHSNFADNRGLINHSAKVMRVITWNRSFKSLANVDDETDELDSEVNETHAAVLDKLLAWEKKLYDEVKAGEIMKLEYQRKVTLLNKQKKRGTNPEALEKTKAAVSHLHTRYIVDMQSLDSTVAEIERLRDEQLYPKLVALVDGMAQMWEAMHVNHARQMRLAVDLKDIDISQETKETSRQHYERTRQLFHVVQEWQAQLQKVITHQKEYIQALSSWLKLNLIPIESSLKEKVSCPPKVPCTPIQPLLQAWGEQLGKLPDGVARSAVGTFAASIEAIMVQQMDEMKLKEKWEETSKELERREKHLMEARQKYMERRTPPDEMDPDNADRDPFEDKQFIVDSLRKRLEEEKEEHQKNYRQVREKSLVNLKIHLPELCRAMSDFSRDCSMLYKELKSISISASH</sequence>
<dbReference type="InterPro" id="IPR006867">
    <property type="entry name" value="DUF632"/>
</dbReference>
<proteinExistence type="predicted"/>
<dbReference type="KEGG" id="nnu:104592230"/>
<dbReference type="PANTHER" id="PTHR21450">
    <property type="entry name" value="PROTEIN ALTERED PHOSPHATE STARVATION RESPONSE 1"/>
    <property type="match status" value="1"/>
</dbReference>
<dbReference type="Proteomes" id="UP000189703">
    <property type="component" value="Unplaced"/>
</dbReference>
<feature type="compositionally biased region" description="Pro residues" evidence="1">
    <location>
        <begin position="76"/>
        <end position="91"/>
    </location>
</feature>
<evidence type="ECO:0000313" key="5">
    <source>
        <dbReference type="RefSeq" id="XP_010249762.1"/>
    </source>
</evidence>
<dbReference type="Pfam" id="PF04783">
    <property type="entry name" value="DUF630"/>
    <property type="match status" value="1"/>
</dbReference>
<evidence type="ECO:0000259" key="2">
    <source>
        <dbReference type="Pfam" id="PF04782"/>
    </source>
</evidence>
<dbReference type="PANTHER" id="PTHR21450:SF7">
    <property type="entry name" value="DNA LIGASE (DUF630 AND DUF632)"/>
    <property type="match status" value="1"/>
</dbReference>
<feature type="compositionally biased region" description="Pro residues" evidence="1">
    <location>
        <begin position="145"/>
        <end position="170"/>
    </location>
</feature>
<feature type="domain" description="DUF630" evidence="3">
    <location>
        <begin position="1"/>
        <end position="58"/>
    </location>
</feature>
<accession>A0A1U7ZAU4</accession>
<protein>
    <submittedName>
        <fullName evidence="5">Uncharacterized protein LOC104592230</fullName>
    </submittedName>
</protein>